<name>A0ABU0FQ62_9HYPH</name>
<accession>A0ABU0FQ62</accession>
<keyword evidence="3" id="KW-0996">Nickel insertion</keyword>
<sequence>MTLSVAEPTLLERAWGRVFLGVAPRDGRHAVAELSQSGCGRLLFPAVARDAALEAVIINTSGGLTGGDVFKADIHLESGTKAVLTTQACEKIYRSDGTDADVETRLHVEEGAALAWLPQETILFDGARLKRRLIVDMGETSNLLAMEAVLLGRKASGESLTRGLFRDSWRVRRGGRLVYADETAFEGDLAARIGAAAALKGASAYATVLLAAPDAASRLDAAREVLNNEAAEGGISTFDGLCVGRLIAQDGAALRRVLVALLRALGGELPRVWHN</sequence>
<evidence type="ECO:0000256" key="3">
    <source>
        <dbReference type="HAMAP-Rule" id="MF_01384"/>
    </source>
</evidence>
<dbReference type="EMBL" id="JAUSVK010000001">
    <property type="protein sequence ID" value="MDQ0396254.1"/>
    <property type="molecule type" value="Genomic_DNA"/>
</dbReference>
<dbReference type="InterPro" id="IPR002669">
    <property type="entry name" value="UreD"/>
</dbReference>
<keyword evidence="5" id="KW-1185">Reference proteome</keyword>
<keyword evidence="2 3" id="KW-0143">Chaperone</keyword>
<dbReference type="PANTHER" id="PTHR33643">
    <property type="entry name" value="UREASE ACCESSORY PROTEIN D"/>
    <property type="match status" value="1"/>
</dbReference>
<dbReference type="RefSeq" id="WP_307436242.1">
    <property type="nucleotide sequence ID" value="NZ_JAUSVK010000001.1"/>
</dbReference>
<protein>
    <recommendedName>
        <fullName evidence="3">Urease accessory protein UreD</fullName>
    </recommendedName>
</protein>
<comment type="subunit">
    <text evidence="3">UreD, UreF and UreG form a complex that acts as a GTP-hydrolysis-dependent molecular chaperone, activating the urease apoprotein by helping to assemble the nickel containing metallocenter of UreC. The UreE protein probably delivers the nickel.</text>
</comment>
<reference evidence="4 5" key="1">
    <citation type="submission" date="2023-07" db="EMBL/GenBank/DDBJ databases">
        <title>Genomic Encyclopedia of Type Strains, Phase IV (KMG-IV): sequencing the most valuable type-strain genomes for metagenomic binning, comparative biology and taxonomic classification.</title>
        <authorList>
            <person name="Goeker M."/>
        </authorList>
    </citation>
    <scope>NUCLEOTIDE SEQUENCE [LARGE SCALE GENOMIC DNA]</scope>
    <source>
        <strain evidence="4 5">DSM 5896</strain>
    </source>
</reference>
<evidence type="ECO:0000256" key="2">
    <source>
        <dbReference type="ARBA" id="ARBA00023186"/>
    </source>
</evidence>
<proteinExistence type="inferred from homology"/>
<evidence type="ECO:0000313" key="5">
    <source>
        <dbReference type="Proteomes" id="UP001237448"/>
    </source>
</evidence>
<organism evidence="4 5">
    <name type="scientific">Labrys monachus</name>
    <dbReference type="NCBI Taxonomy" id="217067"/>
    <lineage>
        <taxon>Bacteria</taxon>
        <taxon>Pseudomonadati</taxon>
        <taxon>Pseudomonadota</taxon>
        <taxon>Alphaproteobacteria</taxon>
        <taxon>Hyphomicrobiales</taxon>
        <taxon>Xanthobacteraceae</taxon>
        <taxon>Labrys</taxon>
    </lineage>
</organism>
<gene>
    <name evidence="3" type="primary">ureD</name>
    <name evidence="4" type="ORF">J3R73_006046</name>
</gene>
<dbReference type="Proteomes" id="UP001237448">
    <property type="component" value="Unassembled WGS sequence"/>
</dbReference>
<dbReference type="PANTHER" id="PTHR33643:SF1">
    <property type="entry name" value="UREASE ACCESSORY PROTEIN D"/>
    <property type="match status" value="1"/>
</dbReference>
<evidence type="ECO:0000313" key="4">
    <source>
        <dbReference type="EMBL" id="MDQ0396254.1"/>
    </source>
</evidence>
<comment type="subcellular location">
    <subcellularLocation>
        <location evidence="3">Cytoplasm</location>
    </subcellularLocation>
</comment>
<comment type="similarity">
    <text evidence="1 3">Belongs to the UreD family.</text>
</comment>
<dbReference type="HAMAP" id="MF_01384">
    <property type="entry name" value="UreD"/>
    <property type="match status" value="1"/>
</dbReference>
<keyword evidence="3" id="KW-0963">Cytoplasm</keyword>
<comment type="function">
    <text evidence="3">Required for maturation of urease via the functional incorporation of the urease nickel metallocenter.</text>
</comment>
<comment type="caution">
    <text evidence="4">The sequence shown here is derived from an EMBL/GenBank/DDBJ whole genome shotgun (WGS) entry which is preliminary data.</text>
</comment>
<dbReference type="Pfam" id="PF01774">
    <property type="entry name" value="UreD"/>
    <property type="match status" value="1"/>
</dbReference>
<evidence type="ECO:0000256" key="1">
    <source>
        <dbReference type="ARBA" id="ARBA00007177"/>
    </source>
</evidence>